<comment type="subunit">
    <text evidence="9">The 20S proteasome core is composed of 14 alpha and 14 beta subunits that assemble into four stacked heptameric rings, resulting in a barrel-shaped structure. The two inner rings, each composed of seven catalytic beta subunits, are sandwiched by two outer rings, each composed of seven alpha subunits. The catalytic chamber with the active sites is on the inside of the barrel. Has a gated structure, the ends of the cylinder being occluded by the N-termini of the alpha-subunits. Is capped by the proteasome-associated ATPase, ARC.</text>
</comment>
<feature type="chain" id="PRO_5044921345" description="Proteasome subunit beta" evidence="9">
    <location>
        <begin position="73"/>
        <end position="302"/>
    </location>
</feature>
<dbReference type="SUPFAM" id="SSF56235">
    <property type="entry name" value="N-terminal nucleophile aminohydrolases (Ntn hydrolases)"/>
    <property type="match status" value="1"/>
</dbReference>
<feature type="active site" description="Nucleophile" evidence="9">
    <location>
        <position position="73"/>
    </location>
</feature>
<evidence type="ECO:0000256" key="3">
    <source>
        <dbReference type="ARBA" id="ARBA00022670"/>
    </source>
</evidence>
<sequence length="302" mass="31168">MDGFGGGQAGRGHTRLPDAFLRPGSSSFVEFLAEYAPDRLPGANGAGQGALPGAPGVAAGHGGYRNDLTPHATTIVAVTFGGDGTAGTGGVVMAGDRRATSGPMIASRSIEKVFPADDYSAVGMAGAAGIGIELIKLYQLELEHYEKIEGSLLSLEGKANRLATMLRGNLPMAMQGLAVVPLFAGYDLDRGVGRIFSYDATGGCYEEYEHHGVGSGSLFARGAMKKLWRPGQDAAGAVAVAVEALYDAADDDSATGGPDTVRRIFPVVSTVTADGYSRMPDDDVAAVAEQIVAERRERGSIA</sequence>
<keyword evidence="12" id="KW-1185">Reference proteome</keyword>
<reference evidence="11 12" key="1">
    <citation type="journal article" date="2021" name="Arch. Microbiol.">
        <title>Myceligenerans indicum sp. nov., an actinobacterium isolated from mangrove sediment of Sundarbans, India.</title>
        <authorList>
            <person name="Asha K."/>
            <person name="Bhadury P."/>
        </authorList>
    </citation>
    <scope>NUCLEOTIDE SEQUENCE [LARGE SCALE GENOMIC DNA]</scope>
    <source>
        <strain evidence="11 12">I2</strain>
    </source>
</reference>
<organism evidence="11 12">
    <name type="scientific">Myceligenerans indicum</name>
    <dbReference type="NCBI Taxonomy" id="2593663"/>
    <lineage>
        <taxon>Bacteria</taxon>
        <taxon>Bacillati</taxon>
        <taxon>Actinomycetota</taxon>
        <taxon>Actinomycetes</taxon>
        <taxon>Micrococcales</taxon>
        <taxon>Promicromonosporaceae</taxon>
        <taxon>Myceligenerans</taxon>
    </lineage>
</organism>
<gene>
    <name evidence="9 11" type="primary">prcB</name>
    <name evidence="11" type="ORF">HGK34_16520</name>
</gene>
<comment type="activity regulation">
    <text evidence="9">The formation of the proteasomal ATPase ARC-20S proteasome complex, likely via the docking of the C-termini of ARC into the intersubunit pockets in the alpha-rings, may trigger opening of the gate for substrate entry. Interconversion between the open-gate and close-gate conformations leads to a dynamic regulation of the 20S proteasome proteolysis activity.</text>
</comment>
<evidence type="ECO:0000256" key="9">
    <source>
        <dbReference type="HAMAP-Rule" id="MF_02113"/>
    </source>
</evidence>
<dbReference type="PANTHER" id="PTHR32194">
    <property type="entry name" value="METALLOPROTEASE TLDD"/>
    <property type="match status" value="1"/>
</dbReference>
<evidence type="ECO:0000256" key="7">
    <source>
        <dbReference type="ARBA" id="ARBA00022942"/>
    </source>
</evidence>
<keyword evidence="6 9" id="KW-0068">Autocatalytic cleavage</keyword>
<dbReference type="CDD" id="cd01906">
    <property type="entry name" value="proteasome_protease_HslV"/>
    <property type="match status" value="1"/>
</dbReference>
<proteinExistence type="inferred from homology"/>
<dbReference type="EMBL" id="JABBYC010000037">
    <property type="protein sequence ID" value="MBL0887864.1"/>
    <property type="molecule type" value="Genomic_DNA"/>
</dbReference>
<comment type="subcellular location">
    <subcellularLocation>
        <location evidence="9">Cytoplasm</location>
    </subcellularLocation>
</comment>
<keyword evidence="5 9" id="KW-0378">Hydrolase</keyword>
<keyword evidence="8 9" id="KW-0865">Zymogen</keyword>
<dbReference type="PANTHER" id="PTHR32194:SF0">
    <property type="entry name" value="ATP-DEPENDENT PROTEASE SUBUNIT HSLV"/>
    <property type="match status" value="1"/>
</dbReference>
<name>A0ABS1LNP9_9MICO</name>
<keyword evidence="2 9" id="KW-0963">Cytoplasm</keyword>
<evidence type="ECO:0000256" key="4">
    <source>
        <dbReference type="ARBA" id="ARBA00022698"/>
    </source>
</evidence>
<dbReference type="InterPro" id="IPR029055">
    <property type="entry name" value="Ntn_hydrolases_N"/>
</dbReference>
<comment type="similarity">
    <text evidence="9">Belongs to the peptidase T1B family.</text>
</comment>
<evidence type="ECO:0000256" key="2">
    <source>
        <dbReference type="ARBA" id="ARBA00022490"/>
    </source>
</evidence>
<comment type="pathway">
    <text evidence="9">Protein degradation; proteasomal Pup-dependent pathway.</text>
</comment>
<evidence type="ECO:0000256" key="8">
    <source>
        <dbReference type="ARBA" id="ARBA00023145"/>
    </source>
</evidence>
<evidence type="ECO:0000256" key="1">
    <source>
        <dbReference type="ARBA" id="ARBA00001198"/>
    </source>
</evidence>
<dbReference type="GO" id="GO:0000502">
    <property type="term" value="C:proteasome complex"/>
    <property type="evidence" value="ECO:0007669"/>
    <property type="project" value="UniProtKB-KW"/>
</dbReference>
<dbReference type="Pfam" id="PF00227">
    <property type="entry name" value="Proteasome"/>
    <property type="match status" value="1"/>
</dbReference>
<keyword evidence="4 9" id="KW-0888">Threonine protease</keyword>
<comment type="function">
    <text evidence="9">Component of the proteasome core, a large protease complex with broad specificity involved in protein degradation.</text>
</comment>
<keyword evidence="3 9" id="KW-0645">Protease</keyword>
<accession>A0ABS1LNP9</accession>
<feature type="propeptide" id="PRO_5044921344" description="Removed in mature form; by autocatalysis" evidence="9">
    <location>
        <begin position="1"/>
        <end position="72"/>
    </location>
</feature>
<evidence type="ECO:0000256" key="10">
    <source>
        <dbReference type="NCBIfam" id="TIGR03690"/>
    </source>
</evidence>
<dbReference type="Gene3D" id="3.60.20.10">
    <property type="entry name" value="Glutamine Phosphoribosylpyrophosphate, subunit 1, domain 1"/>
    <property type="match status" value="1"/>
</dbReference>
<keyword evidence="7 9" id="KW-0647">Proteasome</keyword>
<dbReference type="RefSeq" id="WP_201849391.1">
    <property type="nucleotide sequence ID" value="NZ_JABBYC010000037.1"/>
</dbReference>
<evidence type="ECO:0000313" key="12">
    <source>
        <dbReference type="Proteomes" id="UP000675409"/>
    </source>
</evidence>
<dbReference type="Proteomes" id="UP000675409">
    <property type="component" value="Unassembled WGS sequence"/>
</dbReference>
<comment type="catalytic activity">
    <reaction evidence="1 9">
        <text>Cleavage of peptide bonds with very broad specificity.</text>
        <dbReference type="EC" id="3.4.25.1"/>
    </reaction>
</comment>
<dbReference type="PROSITE" id="PS51476">
    <property type="entry name" value="PROTEASOME_BETA_2"/>
    <property type="match status" value="1"/>
</dbReference>
<evidence type="ECO:0000256" key="5">
    <source>
        <dbReference type="ARBA" id="ARBA00022801"/>
    </source>
</evidence>
<dbReference type="EC" id="3.4.25.1" evidence="9 10"/>
<dbReference type="NCBIfam" id="TIGR03690">
    <property type="entry name" value="20S_bact_beta"/>
    <property type="match status" value="1"/>
</dbReference>
<dbReference type="InterPro" id="IPR022483">
    <property type="entry name" value="PSB_actinobac"/>
</dbReference>
<dbReference type="InterPro" id="IPR023333">
    <property type="entry name" value="Proteasome_suB-type"/>
</dbReference>
<dbReference type="GO" id="GO:0016787">
    <property type="term" value="F:hydrolase activity"/>
    <property type="evidence" value="ECO:0007669"/>
    <property type="project" value="UniProtKB-KW"/>
</dbReference>
<evidence type="ECO:0000256" key="6">
    <source>
        <dbReference type="ARBA" id="ARBA00022813"/>
    </source>
</evidence>
<evidence type="ECO:0000313" key="11">
    <source>
        <dbReference type="EMBL" id="MBL0887864.1"/>
    </source>
</evidence>
<comment type="caution">
    <text evidence="11">The sequence shown here is derived from an EMBL/GenBank/DDBJ whole genome shotgun (WGS) entry which is preliminary data.</text>
</comment>
<protein>
    <recommendedName>
        <fullName evidence="9 10">Proteasome subunit beta</fullName>
        <ecNumber evidence="9 10">3.4.25.1</ecNumber>
    </recommendedName>
    <alternativeName>
        <fullName evidence="9">20S proteasome beta subunit</fullName>
    </alternativeName>
    <alternativeName>
        <fullName evidence="9">Proteasome core protein PrcB</fullName>
    </alternativeName>
</protein>
<dbReference type="InterPro" id="IPR001353">
    <property type="entry name" value="Proteasome_sua/b"/>
</dbReference>
<dbReference type="HAMAP" id="MF_02113_B">
    <property type="entry name" value="Proteasome_B_B"/>
    <property type="match status" value="1"/>
</dbReference>